<dbReference type="GO" id="GO:0000976">
    <property type="term" value="F:transcription cis-regulatory region binding"/>
    <property type="evidence" value="ECO:0007669"/>
    <property type="project" value="TreeGrafter"/>
</dbReference>
<feature type="domain" description="HTH lysR-type" evidence="6">
    <location>
        <begin position="1"/>
        <end position="58"/>
    </location>
</feature>
<dbReference type="AlphaFoldDB" id="A0A7X5LK25"/>
<evidence type="ECO:0000256" key="4">
    <source>
        <dbReference type="ARBA" id="ARBA00023163"/>
    </source>
</evidence>
<evidence type="ECO:0000259" key="6">
    <source>
        <dbReference type="PROSITE" id="PS50931"/>
    </source>
</evidence>
<dbReference type="Gene3D" id="1.10.10.10">
    <property type="entry name" value="Winged helix-like DNA-binding domain superfamily/Winged helix DNA-binding domain"/>
    <property type="match status" value="1"/>
</dbReference>
<dbReference type="InterPro" id="IPR037404">
    <property type="entry name" value="IlvY_PBP2"/>
</dbReference>
<dbReference type="Pfam" id="PF00126">
    <property type="entry name" value="HTH_1"/>
    <property type="match status" value="1"/>
</dbReference>
<evidence type="ECO:0000256" key="3">
    <source>
        <dbReference type="ARBA" id="ARBA00023125"/>
    </source>
</evidence>
<dbReference type="PANTHER" id="PTHR30126:SF81">
    <property type="entry name" value="HTH-TYPE TRANSCRIPTIONAL REGULATOR ILVY"/>
    <property type="match status" value="1"/>
</dbReference>
<keyword evidence="5" id="KW-0175">Coiled coil</keyword>
<dbReference type="InterPro" id="IPR000847">
    <property type="entry name" value="LysR_HTH_N"/>
</dbReference>
<reference evidence="7 8" key="1">
    <citation type="submission" date="2020-01" db="EMBL/GenBank/DDBJ databases">
        <authorList>
            <person name="Chen J."/>
            <person name="Zhu S."/>
            <person name="Yang J."/>
        </authorList>
    </citation>
    <scope>NUCLEOTIDE SEQUENCE [LARGE SCALE GENOMIC DNA]</scope>
    <source>
        <strain evidence="7 8">345S023</strain>
    </source>
</reference>
<dbReference type="EMBL" id="JAAAWN010000006">
    <property type="protein sequence ID" value="NDV90815.1"/>
    <property type="molecule type" value="Genomic_DNA"/>
</dbReference>
<proteinExistence type="inferred from homology"/>
<dbReference type="SUPFAM" id="SSF53850">
    <property type="entry name" value="Periplasmic binding protein-like II"/>
    <property type="match status" value="1"/>
</dbReference>
<dbReference type="FunFam" id="1.10.10.10:FF:000001">
    <property type="entry name" value="LysR family transcriptional regulator"/>
    <property type="match status" value="1"/>
</dbReference>
<dbReference type="Gene3D" id="3.40.190.10">
    <property type="entry name" value="Periplasmic binding protein-like II"/>
    <property type="match status" value="2"/>
</dbReference>
<name>A0A7X5LK25_9ALTE</name>
<keyword evidence="4" id="KW-0804">Transcription</keyword>
<dbReference type="InterPro" id="IPR036388">
    <property type="entry name" value="WH-like_DNA-bd_sf"/>
</dbReference>
<dbReference type="SUPFAM" id="SSF46785">
    <property type="entry name" value="Winged helix' DNA-binding domain"/>
    <property type="match status" value="1"/>
</dbReference>
<keyword evidence="8" id="KW-1185">Reference proteome</keyword>
<feature type="coiled-coil region" evidence="5">
    <location>
        <begin position="65"/>
        <end position="92"/>
    </location>
</feature>
<evidence type="ECO:0000313" key="8">
    <source>
        <dbReference type="Proteomes" id="UP000470213"/>
    </source>
</evidence>
<dbReference type="NCBIfam" id="NF008722">
    <property type="entry name" value="PRK11716.1"/>
    <property type="match status" value="1"/>
</dbReference>
<sequence>MDFRSLQLFNHLATSLHFGDTAQAMYVSPSTLSRVIQRLEDELGCSLFKRDNRKVALTHSGHKLLAFSTQALKEWQQLKANLKEDEDALQGEISLFCSVTASQSHLPAILRQFRQQHPGVDIRLVTGDPALSIDKVKQQECDLAIAIHTPDMPTDLYFSPLEDVPLVLIAPKEWRLTQLSQIDWTQHQVVMPEHGPTRRIAYHWFAEHGVRPNVYASVGGNEAIVSMVALECGIGFVPKVVLDHSSMANSVTQIPVKDIEPYPLGLCCLQTKQHEPLIDAFLKLDIASAR</sequence>
<dbReference type="Proteomes" id="UP000470213">
    <property type="component" value="Unassembled WGS sequence"/>
</dbReference>
<evidence type="ECO:0000256" key="5">
    <source>
        <dbReference type="SAM" id="Coils"/>
    </source>
</evidence>
<keyword evidence="2" id="KW-0805">Transcription regulation</keyword>
<dbReference type="RefSeq" id="WP_163084403.1">
    <property type="nucleotide sequence ID" value="NZ_JAAAWN010000006.1"/>
</dbReference>
<evidence type="ECO:0000313" key="7">
    <source>
        <dbReference type="EMBL" id="NDV90815.1"/>
    </source>
</evidence>
<dbReference type="Pfam" id="PF03466">
    <property type="entry name" value="LysR_substrate"/>
    <property type="match status" value="1"/>
</dbReference>
<evidence type="ECO:0000256" key="1">
    <source>
        <dbReference type="ARBA" id="ARBA00009437"/>
    </source>
</evidence>
<accession>A0A7X5LK25</accession>
<gene>
    <name evidence="7" type="primary">ilvY</name>
    <name evidence="7" type="ORF">GTH32_06325</name>
</gene>
<evidence type="ECO:0000256" key="2">
    <source>
        <dbReference type="ARBA" id="ARBA00023015"/>
    </source>
</evidence>
<dbReference type="GO" id="GO:0003700">
    <property type="term" value="F:DNA-binding transcription factor activity"/>
    <property type="evidence" value="ECO:0007669"/>
    <property type="project" value="InterPro"/>
</dbReference>
<dbReference type="CDD" id="cd08430">
    <property type="entry name" value="PBP2_IlvY"/>
    <property type="match status" value="1"/>
</dbReference>
<dbReference type="PROSITE" id="PS50931">
    <property type="entry name" value="HTH_LYSR"/>
    <property type="match status" value="1"/>
</dbReference>
<organism evidence="7 8">
    <name type="scientific">Alteromonas profundi</name>
    <dbReference type="NCBI Taxonomy" id="2696062"/>
    <lineage>
        <taxon>Bacteria</taxon>
        <taxon>Pseudomonadati</taxon>
        <taxon>Pseudomonadota</taxon>
        <taxon>Gammaproteobacteria</taxon>
        <taxon>Alteromonadales</taxon>
        <taxon>Alteromonadaceae</taxon>
        <taxon>Alteromonas/Salinimonas group</taxon>
        <taxon>Alteromonas</taxon>
    </lineage>
</organism>
<comment type="similarity">
    <text evidence="1">Belongs to the LysR transcriptional regulatory family.</text>
</comment>
<dbReference type="InterPro" id="IPR005119">
    <property type="entry name" value="LysR_subst-bd"/>
</dbReference>
<dbReference type="PANTHER" id="PTHR30126">
    <property type="entry name" value="HTH-TYPE TRANSCRIPTIONAL REGULATOR"/>
    <property type="match status" value="1"/>
</dbReference>
<comment type="caution">
    <text evidence="7">The sequence shown here is derived from an EMBL/GenBank/DDBJ whole genome shotgun (WGS) entry which is preliminary data.</text>
</comment>
<dbReference type="InterPro" id="IPR036390">
    <property type="entry name" value="WH_DNA-bd_sf"/>
</dbReference>
<protein>
    <submittedName>
        <fullName evidence="7">HTH-type transcriptional activator IlvY</fullName>
    </submittedName>
</protein>
<keyword evidence="3" id="KW-0238">DNA-binding</keyword>